<comment type="caution">
    <text evidence="10">Lacks conserved residue(s) required for the propagation of feature annotation.</text>
</comment>
<feature type="binding site" evidence="10">
    <location>
        <position position="58"/>
    </location>
    <ligand>
        <name>[4Fe-4S] cluster</name>
        <dbReference type="ChEBI" id="CHEBI:49883"/>
        <label>1</label>
    </ligand>
</feature>
<evidence type="ECO:0000313" key="14">
    <source>
        <dbReference type="Proteomes" id="UP000317778"/>
    </source>
</evidence>
<keyword evidence="10" id="KW-1003">Cell membrane</keyword>
<feature type="binding site" evidence="10">
    <location>
        <position position="138"/>
    </location>
    <ligand>
        <name>[4Fe-4S] cluster</name>
        <dbReference type="ChEBI" id="CHEBI:49883"/>
        <label>2</label>
    </ligand>
</feature>
<dbReference type="GO" id="GO:0005886">
    <property type="term" value="C:plasma membrane"/>
    <property type="evidence" value="ECO:0007669"/>
    <property type="project" value="UniProtKB-SubCell"/>
</dbReference>
<dbReference type="PROSITE" id="PS51656">
    <property type="entry name" value="4FE4S"/>
    <property type="match status" value="1"/>
</dbReference>
<dbReference type="Pfam" id="PF12838">
    <property type="entry name" value="Fer4_7"/>
    <property type="match status" value="1"/>
</dbReference>
<dbReference type="InterPro" id="IPR007202">
    <property type="entry name" value="4Fe-4S_dom"/>
</dbReference>
<dbReference type="Proteomes" id="UP000317778">
    <property type="component" value="Unassembled WGS sequence"/>
</dbReference>
<dbReference type="Gene3D" id="3.30.70.20">
    <property type="match status" value="3"/>
</dbReference>
<keyword evidence="4 10" id="KW-0677">Repeat</keyword>
<evidence type="ECO:0000256" key="1">
    <source>
        <dbReference type="ARBA" id="ARBA00022448"/>
    </source>
</evidence>
<proteinExistence type="inferred from homology"/>
<accession>A0A532V6P2</accession>
<comment type="caution">
    <text evidence="13">The sequence shown here is derived from an EMBL/GenBank/DDBJ whole genome shotgun (WGS) entry which is preliminary data.</text>
</comment>
<comment type="function">
    <text evidence="10">Part of a membrane-bound complex that couples electron transfer with translocation of ions across the membrane.</text>
</comment>
<feature type="region of interest" description="Hydrophobic" evidence="10">
    <location>
        <begin position="1"/>
        <end position="27"/>
    </location>
</feature>
<evidence type="ECO:0000256" key="7">
    <source>
        <dbReference type="ARBA" id="ARBA00023004"/>
    </source>
</evidence>
<evidence type="ECO:0000256" key="2">
    <source>
        <dbReference type="ARBA" id="ARBA00022485"/>
    </source>
</evidence>
<dbReference type="InterPro" id="IPR017896">
    <property type="entry name" value="4Fe4S_Fe-S-bd"/>
</dbReference>
<evidence type="ECO:0000259" key="12">
    <source>
        <dbReference type="PROSITE" id="PS51656"/>
    </source>
</evidence>
<evidence type="ECO:0000256" key="10">
    <source>
        <dbReference type="HAMAP-Rule" id="MF_00463"/>
    </source>
</evidence>
<feature type="domain" description="4Fe-4S ferredoxin-type" evidence="11">
    <location>
        <begin position="206"/>
        <end position="237"/>
    </location>
</feature>
<comment type="subcellular location">
    <subcellularLocation>
        <location evidence="10">Cell membrane</location>
    </subcellularLocation>
</comment>
<dbReference type="Gene3D" id="1.10.15.40">
    <property type="entry name" value="Electron transport complex subunit B, putative Fe-S cluster"/>
    <property type="match status" value="1"/>
</dbReference>
<feature type="domain" description="4Fe-4S ferredoxin-type" evidence="11">
    <location>
        <begin position="300"/>
        <end position="329"/>
    </location>
</feature>
<dbReference type="HAMAP" id="MF_00463">
    <property type="entry name" value="RsxB_RnfB"/>
    <property type="match status" value="1"/>
</dbReference>
<feature type="binding site" evidence="10">
    <location>
        <position position="152"/>
    </location>
    <ligand>
        <name>[4Fe-4S] cluster</name>
        <dbReference type="ChEBI" id="CHEBI:49883"/>
        <label>3</label>
    </ligand>
</feature>
<dbReference type="InterPro" id="IPR050395">
    <property type="entry name" value="4Fe4S_Ferredoxin_RnfB"/>
</dbReference>
<evidence type="ECO:0000256" key="3">
    <source>
        <dbReference type="ARBA" id="ARBA00022723"/>
    </source>
</evidence>
<organism evidence="13 14">
    <name type="scientific">candidate division TA06 bacterium B3_TA06</name>
    <dbReference type="NCBI Taxonomy" id="2012487"/>
    <lineage>
        <taxon>Bacteria</taxon>
        <taxon>Bacteria division TA06</taxon>
    </lineage>
</organism>
<feature type="domain" description="4Fe-4S" evidence="12">
    <location>
        <begin position="31"/>
        <end position="92"/>
    </location>
</feature>
<evidence type="ECO:0000256" key="8">
    <source>
        <dbReference type="ARBA" id="ARBA00023014"/>
    </source>
</evidence>
<dbReference type="GO" id="GO:0009055">
    <property type="term" value="F:electron transfer activity"/>
    <property type="evidence" value="ECO:0007669"/>
    <property type="project" value="InterPro"/>
</dbReference>
<feature type="binding site" evidence="10">
    <location>
        <position position="148"/>
    </location>
    <ligand>
        <name>[4Fe-4S] cluster</name>
        <dbReference type="ChEBI" id="CHEBI:49883"/>
        <label>2</label>
    </ligand>
</feature>
<comment type="similarity">
    <text evidence="10">Belongs to the 4Fe4S bacterial-type ferredoxin family. RnfB subfamily.</text>
</comment>
<comment type="cofactor">
    <cofactor evidence="10">
        <name>[4Fe-4S] cluster</name>
        <dbReference type="ChEBI" id="CHEBI:49883"/>
    </cofactor>
    <text evidence="10">Binds 3 [4Fe-4S] clusters.</text>
</comment>
<feature type="binding site" evidence="10">
    <location>
        <position position="178"/>
    </location>
    <ligand>
        <name>[4Fe-4S] cluster</name>
        <dbReference type="ChEBI" id="CHEBI:49883"/>
        <label>3</label>
    </ligand>
</feature>
<dbReference type="GO" id="GO:0046872">
    <property type="term" value="F:metal ion binding"/>
    <property type="evidence" value="ECO:0007669"/>
    <property type="project" value="UniProtKB-KW"/>
</dbReference>
<dbReference type="SUPFAM" id="SSF54862">
    <property type="entry name" value="4Fe-4S ferredoxins"/>
    <property type="match status" value="1"/>
</dbReference>
<feature type="binding site" evidence="10">
    <location>
        <position position="142"/>
    </location>
    <ligand>
        <name>[4Fe-4S] cluster</name>
        <dbReference type="ChEBI" id="CHEBI:49883"/>
        <label>2</label>
    </ligand>
</feature>
<keyword evidence="1 10" id="KW-0813">Transport</keyword>
<feature type="domain" description="4Fe-4S ferredoxin-type" evidence="11">
    <location>
        <begin position="239"/>
        <end position="266"/>
    </location>
</feature>
<dbReference type="Pfam" id="PF14697">
    <property type="entry name" value="Fer4_21"/>
    <property type="match status" value="1"/>
</dbReference>
<dbReference type="NCBIfam" id="TIGR01944">
    <property type="entry name" value="rnfB"/>
    <property type="match status" value="1"/>
</dbReference>
<keyword evidence="5 10" id="KW-1278">Translocase</keyword>
<keyword evidence="7 10" id="KW-0408">Iron</keyword>
<dbReference type="InterPro" id="IPR017900">
    <property type="entry name" value="4Fe4S_Fe_S_CS"/>
</dbReference>
<feature type="binding site" evidence="10">
    <location>
        <position position="50"/>
    </location>
    <ligand>
        <name>[4Fe-4S] cluster</name>
        <dbReference type="ChEBI" id="CHEBI:49883"/>
        <label>1</label>
    </ligand>
</feature>
<feature type="domain" description="4Fe-4S ferredoxin-type" evidence="11">
    <location>
        <begin position="163"/>
        <end position="192"/>
    </location>
</feature>
<evidence type="ECO:0000256" key="4">
    <source>
        <dbReference type="ARBA" id="ARBA00022737"/>
    </source>
</evidence>
<name>A0A532V6P2_UNCT6</name>
<dbReference type="PANTHER" id="PTHR43560">
    <property type="entry name" value="ION-TRANSLOCATING OXIDOREDUCTASE COMPLEX SUBUNIT B"/>
    <property type="match status" value="1"/>
</dbReference>
<dbReference type="EC" id="7.-.-.-" evidence="10"/>
<evidence type="ECO:0000256" key="6">
    <source>
        <dbReference type="ARBA" id="ARBA00022982"/>
    </source>
</evidence>
<dbReference type="AlphaFoldDB" id="A0A532V6P2"/>
<keyword evidence="2 10" id="KW-0004">4Fe-4S</keyword>
<keyword evidence="6 10" id="KW-0249">Electron transport</keyword>
<gene>
    <name evidence="10" type="primary">rnfB</name>
    <name evidence="13" type="ORF">CEE36_06260</name>
</gene>
<keyword evidence="3 10" id="KW-0479">Metal-binding</keyword>
<feature type="domain" description="4Fe-4S ferredoxin-type" evidence="11">
    <location>
        <begin position="270"/>
        <end position="299"/>
    </location>
</feature>
<reference evidence="13 14" key="1">
    <citation type="submission" date="2017-06" db="EMBL/GenBank/DDBJ databases">
        <title>Novel microbial phyla capable of carbon fixation and sulfur reduction in deep-sea sediments.</title>
        <authorList>
            <person name="Huang J."/>
            <person name="Baker B."/>
            <person name="Wang Y."/>
        </authorList>
    </citation>
    <scope>NUCLEOTIDE SEQUENCE [LARGE SCALE GENOMIC DNA]</scope>
    <source>
        <strain evidence="13">B3_TA06</strain>
    </source>
</reference>
<feature type="binding site" evidence="10">
    <location>
        <position position="75"/>
    </location>
    <ligand>
        <name>[4Fe-4S] cluster</name>
        <dbReference type="ChEBI" id="CHEBI:49883"/>
        <label>1</label>
    </ligand>
</feature>
<protein>
    <recommendedName>
        <fullName evidence="10">Ion-translocating oxidoreductase complex subunit B</fullName>
        <ecNumber evidence="10">7.-.-.-</ecNumber>
    </recommendedName>
    <alternativeName>
        <fullName evidence="10">Rnf electron transport complex subunit B</fullName>
    </alternativeName>
</protein>
<sequence length="335" mass="35125">MGTIVLVALASLGGLGLILVAILVFAHRKLGVKPNPLEESIRAILPAANCGACGYPGCEAFAAAIAKGDAPADACPVGGPSLAEQIGEIMGVEVVGGEHKVAFLLCQCGNDIVAESADYQGIRTCRAANLITGGTKACQYGCLGYGDCEEVCPFDAIHMGSNGLPIVDRSKCTGCGICVQVCPKDVLRLIPISKEVYLACNSFERGKAVRDVCKKGCHACSICVKMCPYDALQMVDNLPKMDLDKCTDCGICYAKCPVKSCFVDFAAPRPKAEIEISRCEGNHKCFEACKFKAIEGEEGEIHTIIEEKCVGCGECVKACPTGACTQLAKVKAPVA</sequence>
<feature type="domain" description="4Fe-4S ferredoxin-type" evidence="11">
    <location>
        <begin position="142"/>
        <end position="162"/>
    </location>
</feature>
<feature type="binding site" evidence="10">
    <location>
        <position position="175"/>
    </location>
    <ligand>
        <name>[4Fe-4S] cluster</name>
        <dbReference type="ChEBI" id="CHEBI:49883"/>
        <label>3</label>
    </ligand>
</feature>
<evidence type="ECO:0000256" key="9">
    <source>
        <dbReference type="ARBA" id="ARBA00023136"/>
    </source>
</evidence>
<dbReference type="GO" id="GO:0051539">
    <property type="term" value="F:4 iron, 4 sulfur cluster binding"/>
    <property type="evidence" value="ECO:0007669"/>
    <property type="project" value="UniProtKB-UniRule"/>
</dbReference>
<dbReference type="GO" id="GO:0022900">
    <property type="term" value="P:electron transport chain"/>
    <property type="evidence" value="ECO:0007669"/>
    <property type="project" value="UniProtKB-UniRule"/>
</dbReference>
<evidence type="ECO:0000313" key="13">
    <source>
        <dbReference type="EMBL" id="TKJ42865.1"/>
    </source>
</evidence>
<feature type="binding site" evidence="10">
    <location>
        <position position="53"/>
    </location>
    <ligand>
        <name>[4Fe-4S] cluster</name>
        <dbReference type="ChEBI" id="CHEBI:49883"/>
        <label>1</label>
    </ligand>
</feature>
<dbReference type="PANTHER" id="PTHR43560:SF1">
    <property type="entry name" value="ION-TRANSLOCATING OXIDOREDUCTASE COMPLEX SUBUNIT B"/>
    <property type="match status" value="1"/>
</dbReference>
<keyword evidence="9 10" id="KW-0472">Membrane</keyword>
<feature type="binding site" evidence="10">
    <location>
        <position position="182"/>
    </location>
    <ligand>
        <name>[4Fe-4S] cluster</name>
        <dbReference type="ChEBI" id="CHEBI:49883"/>
        <label>2</label>
    </ligand>
</feature>
<dbReference type="Pfam" id="PF04060">
    <property type="entry name" value="FeS"/>
    <property type="match status" value="1"/>
</dbReference>
<dbReference type="PROSITE" id="PS00198">
    <property type="entry name" value="4FE4S_FER_1"/>
    <property type="match status" value="2"/>
</dbReference>
<dbReference type="CDD" id="cd10549">
    <property type="entry name" value="MtMvhB_like"/>
    <property type="match status" value="2"/>
</dbReference>
<keyword evidence="8 10" id="KW-0411">Iron-sulfur</keyword>
<feature type="binding site" evidence="10">
    <location>
        <position position="172"/>
    </location>
    <ligand>
        <name>[4Fe-4S] cluster</name>
        <dbReference type="ChEBI" id="CHEBI:49883"/>
        <label>3</label>
    </ligand>
</feature>
<dbReference type="Pfam" id="PF00037">
    <property type="entry name" value="Fer4"/>
    <property type="match status" value="1"/>
</dbReference>
<dbReference type="InterPro" id="IPR010207">
    <property type="entry name" value="Elect_transpt_cplx_RnfB/RsxB"/>
</dbReference>
<dbReference type="EMBL" id="NJBO01000008">
    <property type="protein sequence ID" value="TKJ42865.1"/>
    <property type="molecule type" value="Genomic_DNA"/>
</dbReference>
<dbReference type="PROSITE" id="PS51379">
    <property type="entry name" value="4FE4S_FER_2"/>
    <property type="match status" value="6"/>
</dbReference>
<comment type="subunit">
    <text evidence="10">The complex is composed of six subunits: RnfA, RnfB, RnfC, RnfD, RnfE and RnfG.</text>
</comment>
<evidence type="ECO:0000256" key="5">
    <source>
        <dbReference type="ARBA" id="ARBA00022967"/>
    </source>
</evidence>
<evidence type="ECO:0000259" key="11">
    <source>
        <dbReference type="PROSITE" id="PS51379"/>
    </source>
</evidence>